<keyword evidence="2" id="KW-1133">Transmembrane helix</keyword>
<feature type="region of interest" description="Disordered" evidence="1">
    <location>
        <begin position="1356"/>
        <end position="1377"/>
    </location>
</feature>
<sequence>MNCTESNKVFDSIAGQCIQCKEDEYKDENTQECKKTCDEGKGLVNGECQSCPPLQGINNQTHECGPCSDDEGILPTINICGKCPENSVYDNKTRQCNCLPNFGFDKNAGQCVSCKALNLATDFLSGACIICSGDFTVDEETNKCVCPNKKAFDEEYKSCIECQPNSGINYDTRRCQEGPYDGHCINPDTGFWVKTVENQQADSEGICTCAEKYGYNKTTEECYKCGDDEFVDPETKQCMKCAGGELGVFNGHCINCSSIGGISDPTTHKCVCPNDYGFHQNTCSNCSLIGDGWLLNKETNECVFCTDIKDHCIDPTTSICRELEENEGIDLNSNKCRTCTDFDKYIDPTTKRCMCSGGKGYYPYSSFHNVCVDCTIYNKGFDPKTGKCVYCDDDKFEGIDSVTGECRKCNDSEGINYNNKQCQVCVEGGNRLNYCQCESGLGVTKENKCGECDFGEGIRSDNTCGKCDDKEGIDHKSRICRNINDGECINKTNNEIIDIPDGMKINNRGFCSCSGNYSFDPQTGICTDCKEKNLSYNIYSDSCMPCNGDGQITDENNVCNCPILKGFDPEYKNCISCKEKEGIDPHTRQCRPLNEEHSECINHKTGMILSGRINSNFFNYDIDENNYCRCHVYEYFNETTQTCDRCNDGENYNPVKGTCMSCPPGYGINYTTGECVETIFNDRVICPDKKGYDINYNCVECPVGYGISYLSLVCQKCTGYLNCMDSIGGICGIRADGVSIDPVTHVCGCPNGFGLNNITNSCTPCKSNEYTTPDTSHCKECPFGQIADPISHQCTKCKFGEGINYEKMVCEKCSPGYGVDLINGSCVKCQDNEGINQVNGNCEQCPSGQVVIDQTTRFCGICKNGFGVDSSQNTCKECSVENCLVCSSNYSYCTFCSTNYTSRNGLCEIDGIQVIEPTQTPAPVAIDISINGENEITFEKPEEVSENKTYQITLPSDVNDKTVVIKDMENAKVDLVIQKDTKSVTIKPNVNTKLDIVVGYSNIDDSNNEEQPVIIIDNSDEAAASADTSLKGEGQLTIQTKVGETLQLNQITPSKDKQIVIQSSSQVNVKQLDFYGNSKVEFTNKENKAVVNLVTLQQKASTELDNVIIDGNLTTGLFSIISLTENVNIDNANIEISASNQNVNSNPTIIGDLTSPPKKLTIKDRNVGDLLEGNDDYFVIAESNKNRFKCDEWIPQFESSSSDSKYKYAHCRDGENNLKQLYVDDKKNDDAKPDISGPQNSDPEVTGPVNTNTENTGPVNTNTENTGPVNTNTENTGPVNTNTENTGPVNTNTENTGPVNTNTENTGPDDNGSKSTGGGGLKKGEIAGIVIAVIVVVAAVIGVLVYFFVFRKRKSHSVNEDDDSNERNHNNFEEAEI</sequence>
<comment type="caution">
    <text evidence="4">The sequence shown here is derived from an EMBL/GenBank/DDBJ whole genome shotgun (WGS) entry which is preliminary data.</text>
</comment>
<feature type="transmembrane region" description="Helical" evidence="2">
    <location>
        <begin position="1326"/>
        <end position="1349"/>
    </location>
</feature>
<proteinExistence type="predicted"/>
<evidence type="ECO:0000313" key="4">
    <source>
        <dbReference type="EMBL" id="KAK8839899.1"/>
    </source>
</evidence>
<keyword evidence="2" id="KW-0472">Membrane</keyword>
<feature type="domain" description="EGF-like" evidence="3">
    <location>
        <begin position="161"/>
        <end position="223"/>
    </location>
</feature>
<gene>
    <name evidence="4" type="ORF">M9Y10_031613</name>
</gene>
<accession>A0ABR2H131</accession>
<dbReference type="InterPro" id="IPR009030">
    <property type="entry name" value="Growth_fac_rcpt_cys_sf"/>
</dbReference>
<evidence type="ECO:0000313" key="5">
    <source>
        <dbReference type="Proteomes" id="UP001470230"/>
    </source>
</evidence>
<feature type="compositionally biased region" description="Basic and acidic residues" evidence="1">
    <location>
        <begin position="1365"/>
        <end position="1377"/>
    </location>
</feature>
<dbReference type="PANTHER" id="PTHR23275">
    <property type="entry name" value="CABRIOLET.-RELATED"/>
    <property type="match status" value="1"/>
</dbReference>
<feature type="domain" description="EGF-like" evidence="3">
    <location>
        <begin position="66"/>
        <end position="112"/>
    </location>
</feature>
<feature type="domain" description="EGF-like" evidence="3">
    <location>
        <begin position="828"/>
        <end position="876"/>
    </location>
</feature>
<organism evidence="4 5">
    <name type="scientific">Tritrichomonas musculus</name>
    <dbReference type="NCBI Taxonomy" id="1915356"/>
    <lineage>
        <taxon>Eukaryota</taxon>
        <taxon>Metamonada</taxon>
        <taxon>Parabasalia</taxon>
        <taxon>Tritrichomonadida</taxon>
        <taxon>Tritrichomonadidae</taxon>
        <taxon>Tritrichomonas</taxon>
    </lineage>
</organism>
<feature type="domain" description="EGF-like" evidence="3">
    <location>
        <begin position="240"/>
        <end position="284"/>
    </location>
</feature>
<keyword evidence="5" id="KW-1185">Reference proteome</keyword>
<feature type="domain" description="EGF-like" evidence="3">
    <location>
        <begin position="780"/>
        <end position="827"/>
    </location>
</feature>
<dbReference type="Gene3D" id="2.10.220.10">
    <property type="entry name" value="Hormone Receptor, Insulin-like Growth Factor Receptor 1, Chain A, domain 2"/>
    <property type="match status" value="1"/>
</dbReference>
<feature type="region of interest" description="Disordered" evidence="1">
    <location>
        <begin position="1227"/>
        <end position="1319"/>
    </location>
</feature>
<dbReference type="PANTHER" id="PTHR23275:SF100">
    <property type="entry name" value="EGF-LIKE DOMAIN-CONTAINING PROTEIN"/>
    <property type="match status" value="1"/>
</dbReference>
<dbReference type="EMBL" id="JAPFFF010000050">
    <property type="protein sequence ID" value="KAK8839899.1"/>
    <property type="molecule type" value="Genomic_DNA"/>
</dbReference>
<feature type="compositionally biased region" description="Polar residues" evidence="1">
    <location>
        <begin position="1237"/>
        <end position="1308"/>
    </location>
</feature>
<feature type="domain" description="EGF-like" evidence="3">
    <location>
        <begin position="700"/>
        <end position="763"/>
    </location>
</feature>
<evidence type="ECO:0000256" key="2">
    <source>
        <dbReference type="SAM" id="Phobius"/>
    </source>
</evidence>
<evidence type="ECO:0000256" key="1">
    <source>
        <dbReference type="SAM" id="MobiDB-lite"/>
    </source>
</evidence>
<name>A0ABR2H131_9EUKA</name>
<reference evidence="4 5" key="1">
    <citation type="submission" date="2024-04" db="EMBL/GenBank/DDBJ databases">
        <title>Tritrichomonas musculus Genome.</title>
        <authorList>
            <person name="Alves-Ferreira E."/>
            <person name="Grigg M."/>
            <person name="Lorenzi H."/>
            <person name="Galac M."/>
        </authorList>
    </citation>
    <scope>NUCLEOTIDE SEQUENCE [LARGE SCALE GENOMIC DNA]</scope>
    <source>
        <strain evidence="4 5">EAF2021</strain>
    </source>
</reference>
<keyword evidence="2" id="KW-0812">Transmembrane</keyword>
<evidence type="ECO:0000259" key="3">
    <source>
        <dbReference type="SMART" id="SM00181"/>
    </source>
</evidence>
<protein>
    <recommendedName>
        <fullName evidence="3">EGF-like domain-containing protein</fullName>
    </recommendedName>
</protein>
<dbReference type="InterPro" id="IPR000742">
    <property type="entry name" value="EGF"/>
</dbReference>
<dbReference type="SMART" id="SM00181">
    <property type="entry name" value="EGF"/>
    <property type="match status" value="7"/>
</dbReference>
<dbReference type="SUPFAM" id="SSF57184">
    <property type="entry name" value="Growth factor receptor domain"/>
    <property type="match status" value="3"/>
</dbReference>
<dbReference type="Proteomes" id="UP001470230">
    <property type="component" value="Unassembled WGS sequence"/>
</dbReference>
<feature type="domain" description="EGF-like" evidence="3">
    <location>
        <begin position="629"/>
        <end position="676"/>
    </location>
</feature>
<dbReference type="SMART" id="SM01411">
    <property type="entry name" value="Ephrin_rec_like"/>
    <property type="match status" value="5"/>
</dbReference>
<dbReference type="InterPro" id="IPR052798">
    <property type="entry name" value="Giardia_VSA"/>
</dbReference>